<dbReference type="GeneID" id="84610016"/>
<reference evidence="2 3" key="1">
    <citation type="submission" date="2018-10" db="EMBL/GenBank/DDBJ databases">
        <title>Pseudomonas sp. GL14 genome.</title>
        <authorList>
            <person name="Peng J."/>
            <person name="Liu Z.-P."/>
        </authorList>
    </citation>
    <scope>NUCLEOTIDE SEQUENCE [LARGE SCALE GENOMIC DNA]</scope>
    <source>
        <strain evidence="2 3">GL14</strain>
    </source>
</reference>
<comment type="caution">
    <text evidence="1">The sequence shown here is derived from an EMBL/GenBank/DDBJ whole genome shotgun (WGS) entry which is preliminary data.</text>
</comment>
<reference evidence="1" key="2">
    <citation type="submission" date="2022-06" db="EMBL/GenBank/DDBJ databases">
        <title>Detection of beta-lactamases in bacteria of animal origin.</title>
        <authorList>
            <person name="Mlynarcik P."/>
            <person name="Zdarska V."/>
            <person name="Chudobova H."/>
            <person name="Prochazkova P."/>
            <person name="Hricova K."/>
            <person name="Mezerova K."/>
            <person name="Bardon J."/>
            <person name="Dolejska M."/>
            <person name="Sukkar I."/>
            <person name="Kolar M."/>
        </authorList>
    </citation>
    <scope>NUCLEOTIDE SEQUENCE</scope>
    <source>
        <strain evidence="1">S 300-3</strain>
    </source>
</reference>
<evidence type="ECO:0000313" key="1">
    <source>
        <dbReference type="EMBL" id="MCO7546138.1"/>
    </source>
</evidence>
<evidence type="ECO:0000313" key="3">
    <source>
        <dbReference type="Proteomes" id="UP000269134"/>
    </source>
</evidence>
<protein>
    <submittedName>
        <fullName evidence="1">Uncharacterized protein</fullName>
    </submittedName>
</protein>
<sequence>MTTSPVKSLIDEQLEEIITRFQACNVGNMWHIHDRVTGKTAGFCVSHRAALVRAQQLEVMHGR</sequence>
<evidence type="ECO:0000313" key="4">
    <source>
        <dbReference type="Proteomes" id="UP001165292"/>
    </source>
</evidence>
<organism evidence="1 4">
    <name type="scientific">Stutzerimonas nitrititolerans</name>
    <dbReference type="NCBI Taxonomy" id="2482751"/>
    <lineage>
        <taxon>Bacteria</taxon>
        <taxon>Pseudomonadati</taxon>
        <taxon>Pseudomonadota</taxon>
        <taxon>Gammaproteobacteria</taxon>
        <taxon>Pseudomonadales</taxon>
        <taxon>Pseudomonadaceae</taxon>
        <taxon>Stutzerimonas</taxon>
    </lineage>
</organism>
<proteinExistence type="predicted"/>
<dbReference type="Proteomes" id="UP000269134">
    <property type="component" value="Unassembled WGS sequence"/>
</dbReference>
<dbReference type="EMBL" id="JAMYBS010000020">
    <property type="protein sequence ID" value="MCO7546138.1"/>
    <property type="molecule type" value="Genomic_DNA"/>
</dbReference>
<accession>A0AA41WMD9</accession>
<evidence type="ECO:0000313" key="2">
    <source>
        <dbReference type="EMBL" id="RMI00493.1"/>
    </source>
</evidence>
<dbReference type="AlphaFoldDB" id="A0AA41WMD9"/>
<keyword evidence="3" id="KW-1185">Reference proteome</keyword>
<gene>
    <name evidence="2" type="ORF">EA795_13315</name>
    <name evidence="1" type="ORF">NJF43_15375</name>
</gene>
<dbReference type="RefSeq" id="WP_122077793.1">
    <property type="nucleotide sequence ID" value="NZ_JAMYBS010000020.1"/>
</dbReference>
<name>A0AA41WMD9_9GAMM</name>
<dbReference type="Proteomes" id="UP001165292">
    <property type="component" value="Unassembled WGS sequence"/>
</dbReference>
<dbReference type="EMBL" id="RFFL01000009">
    <property type="protein sequence ID" value="RMI00493.1"/>
    <property type="molecule type" value="Genomic_DNA"/>
</dbReference>